<dbReference type="InterPro" id="IPR000330">
    <property type="entry name" value="SNF2_N"/>
</dbReference>
<feature type="domain" description="Helicase ATP-binding" evidence="2">
    <location>
        <begin position="576"/>
        <end position="726"/>
    </location>
</feature>
<dbReference type="SUPFAM" id="SSF52540">
    <property type="entry name" value="P-loop containing nucleoside triphosphate hydrolases"/>
    <property type="match status" value="2"/>
</dbReference>
<dbReference type="InterPro" id="IPR001650">
    <property type="entry name" value="Helicase_C-like"/>
</dbReference>
<dbReference type="EMBL" id="JAAEJV010000030">
    <property type="protein sequence ID" value="MBF5059603.1"/>
    <property type="molecule type" value="Genomic_DNA"/>
</dbReference>
<dbReference type="InterPro" id="IPR022138">
    <property type="entry name" value="DUF3670"/>
</dbReference>
<dbReference type="Gene3D" id="3.40.50.300">
    <property type="entry name" value="P-loop containing nucleotide triphosphate hydrolases"/>
    <property type="match status" value="1"/>
</dbReference>
<protein>
    <submittedName>
        <fullName evidence="4">ATP-dependent helicase YwqA</fullName>
        <ecNumber evidence="4">3.6.4.-</ecNumber>
    </submittedName>
</protein>
<dbReference type="CDD" id="cd18793">
    <property type="entry name" value="SF2_C_SNF"/>
    <property type="match status" value="1"/>
</dbReference>
<dbReference type="InterPro" id="IPR014001">
    <property type="entry name" value="Helicase_ATP-bd"/>
</dbReference>
<dbReference type="Pfam" id="PF12419">
    <property type="entry name" value="DUF3670"/>
    <property type="match status" value="1"/>
</dbReference>
<dbReference type="GO" id="GO:0016787">
    <property type="term" value="F:hydrolase activity"/>
    <property type="evidence" value="ECO:0007669"/>
    <property type="project" value="UniProtKB-KW"/>
</dbReference>
<dbReference type="PANTHER" id="PTHR10799">
    <property type="entry name" value="SNF2/RAD54 HELICASE FAMILY"/>
    <property type="match status" value="1"/>
</dbReference>
<keyword evidence="5" id="KW-1185">Reference proteome</keyword>
<reference evidence="4 5" key="1">
    <citation type="submission" date="2020-01" db="EMBL/GenBank/DDBJ databases">
        <title>Draft genome sequence of Cand. Neptunochlamydia vexilliferae K9.</title>
        <authorList>
            <person name="Schulz F."/>
            <person name="Koestlbacher S."/>
            <person name="Wascher F."/>
            <person name="Pizzetti I."/>
            <person name="Horn M."/>
        </authorList>
    </citation>
    <scope>NUCLEOTIDE SEQUENCE [LARGE SCALE GENOMIC DNA]</scope>
    <source>
        <strain evidence="4 5">K9</strain>
    </source>
</reference>
<dbReference type="EC" id="3.6.4.-" evidence="4"/>
<comment type="caution">
    <text evidence="4">The sequence shown here is derived from an EMBL/GenBank/DDBJ whole genome shotgun (WGS) entry which is preliminary data.</text>
</comment>
<accession>A0ABS0AZN9</accession>
<dbReference type="PROSITE" id="PS51192">
    <property type="entry name" value="HELICASE_ATP_BIND_1"/>
    <property type="match status" value="1"/>
</dbReference>
<evidence type="ECO:0000259" key="2">
    <source>
        <dbReference type="PROSITE" id="PS51192"/>
    </source>
</evidence>
<dbReference type="GO" id="GO:0004386">
    <property type="term" value="F:helicase activity"/>
    <property type="evidence" value="ECO:0007669"/>
    <property type="project" value="UniProtKB-KW"/>
</dbReference>
<dbReference type="InterPro" id="IPR038718">
    <property type="entry name" value="SNF2-like_sf"/>
</dbReference>
<dbReference type="PROSITE" id="PS51194">
    <property type="entry name" value="HELICASE_CTER"/>
    <property type="match status" value="1"/>
</dbReference>
<evidence type="ECO:0000259" key="3">
    <source>
        <dbReference type="PROSITE" id="PS51194"/>
    </source>
</evidence>
<dbReference type="InterPro" id="IPR049730">
    <property type="entry name" value="SNF2/RAD54-like_C"/>
</dbReference>
<keyword evidence="1 4" id="KW-0378">Hydrolase</keyword>
<dbReference type="Gene3D" id="3.40.50.10810">
    <property type="entry name" value="Tandem AAA-ATPase domain"/>
    <property type="match status" value="1"/>
</dbReference>
<dbReference type="InterPro" id="IPR027417">
    <property type="entry name" value="P-loop_NTPase"/>
</dbReference>
<keyword evidence="4" id="KW-0067">ATP-binding</keyword>
<dbReference type="CDD" id="cd18012">
    <property type="entry name" value="DEXQc_arch_SWI2_SNF2"/>
    <property type="match status" value="1"/>
</dbReference>
<feature type="domain" description="Helicase C-terminal" evidence="3">
    <location>
        <begin position="852"/>
        <end position="1009"/>
    </location>
</feature>
<proteinExistence type="predicted"/>
<dbReference type="Pfam" id="PF00176">
    <property type="entry name" value="SNF2-rel_dom"/>
    <property type="match status" value="1"/>
</dbReference>
<dbReference type="SMART" id="SM00490">
    <property type="entry name" value="HELICc"/>
    <property type="match status" value="1"/>
</dbReference>
<dbReference type="SMART" id="SM00487">
    <property type="entry name" value="DEXDc"/>
    <property type="match status" value="1"/>
</dbReference>
<keyword evidence="4" id="KW-0347">Helicase</keyword>
<keyword evidence="4" id="KW-0547">Nucleotide-binding</keyword>
<evidence type="ECO:0000256" key="1">
    <source>
        <dbReference type="ARBA" id="ARBA00022801"/>
    </source>
</evidence>
<evidence type="ECO:0000313" key="5">
    <source>
        <dbReference type="Proteomes" id="UP001194714"/>
    </source>
</evidence>
<dbReference type="Pfam" id="PF00271">
    <property type="entry name" value="Helicase_C"/>
    <property type="match status" value="1"/>
</dbReference>
<organism evidence="4 5">
    <name type="scientific">Candidatus Neptunichlamydia vexilliferae</name>
    <dbReference type="NCBI Taxonomy" id="1651774"/>
    <lineage>
        <taxon>Bacteria</taxon>
        <taxon>Pseudomonadati</taxon>
        <taxon>Chlamydiota</taxon>
        <taxon>Chlamydiia</taxon>
        <taxon>Parachlamydiales</taxon>
        <taxon>Simkaniaceae</taxon>
        <taxon>Candidatus Neptunichlamydia</taxon>
    </lineage>
</organism>
<gene>
    <name evidence="4" type="ORF">NEPTK9_001119</name>
</gene>
<dbReference type="Proteomes" id="UP001194714">
    <property type="component" value="Unassembled WGS sequence"/>
</dbReference>
<evidence type="ECO:0000313" key="4">
    <source>
        <dbReference type="EMBL" id="MBF5059603.1"/>
    </source>
</evidence>
<name>A0ABS0AZN9_9BACT</name>
<sequence length="1025" mass="115377">MQALGKAVIILHGAIDGGKFFLWGEKLISRGHFPKKSRGRRPLNPPPEVHPFGLGWEELEGALGKIASRRERGLMWLPSYSRAPLPSSSLLGELPAEQQEKEVSLSPWMVEICPFSPGEIISFLVNGKGRKMIAPGVVLGEEFSFLGELARFTLSLLVRQRYLPTLFQEKGLRAGWEPIFMGRDKERMAQLRKALPPCCRALSPSLKKKEPPSMGDEERLLTFIKKGLWEMISSVNREISSGEGKSDHDIWLDSLGATSPSLSLPNKEGLLLAKGIEQWQQPLKNAGLSPFKFCFRLEEPIEEEGKELEWKVAYLLQSYEDPSLILTIEDVWNPKGAKRKVVNRSDFNARQFILTSLGVGLGVCDRISKSLDVAVPKDFSLNSKDAIDFLNQEAPLLEELGFGVICPNWWKKGAMNLSSKAFISSPFQEDRKQSIWEALNVEWKMYLGQLPISKEELYELALLKDPIIKMRGHWVLLNQDQIQKAVDFLEKNPCQPKSLLDLMQLDAGVEQSTYGIEVEGVEAEGWIKDFLQTLKSDASIELIDPPKGFQGMLRPYQLRGYSWMSFLQKWQLGACLADDMGLGKTPQTLAMLMEGWEKENKPSLLVCPTSLTGNWSREGEKFVPDLPIYVHHGPDRLKGKNFEQKVKDTGLVITSYALLHRDSDLLKEVNWRGVILDEAQNIKNAGTKQAKAACTLEGNYRLALTGTPVENNVGDLWSLMHFLNPGYLGTEDQFRETFFKPIQMEKDPQKTKMLKQLTKPLILRRLKTDRSIISDLPEKIEMNSYCSLTPEQVSLYESVVADANGVLDTKEGIDRKGVILATLSKLKQICNHPANFLKDEGVLEGRSGKLARLEETLEEIYAVGDKCLIFTQYTGMGELLKKHIEENHGKETLFLHGGVKKKERDKMVEAFQKEKGGPSVFLLSIKAGGVGLTLTQANHVIHFDRWWNPAVENQATDRAFRIGQKKNVMVHKLISTGTIEEKIDEMIASKKEVAENVVGEGEGWLTELSTENLKELWKLQSKVVA</sequence>